<name>A0A395SWK5_9HYPO</name>
<sequence>MFRMPCSEYYAPGQEDLPPFDDDAVISQTSYSEYYTPGQEDLPAFIGDTAPSQKYCSEYYTPGQEDTPAFTQDDAPSDNSYREYYAPGQEEVPLVLEGPAPCMTPCFDDDGIGLGIMYPDYSEYYDATPTLDIDQSGILPPPPSLVDPDSTPASRPIWLGEYSHLGDSAVVDDSPEREETGVAETPVWSEEYSRLDPRLSSPPTHPIDPRYLDENDSLTSPFHIDEGWEERLISKYATDAVEEENEEEREFNHRASFFRTVYKCANPQPHATDEPYYESEHKNADLTSKANPKSKVNLVDRFGDEPFSLCCIQVKSGTSSTVKQTRHAAECAQVAHNNELTPRVSAGSYARKSPKNVNANVISPKGFSKMFKAGRKCMVQTKQKIKSW</sequence>
<evidence type="ECO:0000313" key="2">
    <source>
        <dbReference type="EMBL" id="RGP76851.1"/>
    </source>
</evidence>
<dbReference type="EMBL" id="PXOG01000105">
    <property type="protein sequence ID" value="RGP76851.1"/>
    <property type="molecule type" value="Genomic_DNA"/>
</dbReference>
<protein>
    <submittedName>
        <fullName evidence="2">Uncharacterized protein</fullName>
    </submittedName>
</protein>
<dbReference type="OrthoDB" id="5093016at2759"/>
<gene>
    <name evidence="2" type="ORF">FLONG3_5034</name>
</gene>
<evidence type="ECO:0000313" key="3">
    <source>
        <dbReference type="Proteomes" id="UP000266234"/>
    </source>
</evidence>
<accession>A0A395SWK5</accession>
<feature type="region of interest" description="Disordered" evidence="1">
    <location>
        <begin position="169"/>
        <end position="205"/>
    </location>
</feature>
<dbReference type="AlphaFoldDB" id="A0A395SWK5"/>
<keyword evidence="3" id="KW-1185">Reference proteome</keyword>
<proteinExistence type="predicted"/>
<reference evidence="2 3" key="1">
    <citation type="journal article" date="2018" name="PLoS Pathog.">
        <title>Evolution of structural diversity of trichothecenes, a family of toxins produced by plant pathogenic and entomopathogenic fungi.</title>
        <authorList>
            <person name="Proctor R.H."/>
            <person name="McCormick S.P."/>
            <person name="Kim H.S."/>
            <person name="Cardoza R.E."/>
            <person name="Stanley A.M."/>
            <person name="Lindo L."/>
            <person name="Kelly A."/>
            <person name="Brown D.W."/>
            <person name="Lee T."/>
            <person name="Vaughan M.M."/>
            <person name="Alexander N.J."/>
            <person name="Busman M."/>
            <person name="Gutierrez S."/>
        </authorList>
    </citation>
    <scope>NUCLEOTIDE SEQUENCE [LARGE SCALE GENOMIC DNA]</scope>
    <source>
        <strain evidence="2 3">NRRL 20695</strain>
    </source>
</reference>
<organism evidence="2 3">
    <name type="scientific">Fusarium longipes</name>
    <dbReference type="NCBI Taxonomy" id="694270"/>
    <lineage>
        <taxon>Eukaryota</taxon>
        <taxon>Fungi</taxon>
        <taxon>Dikarya</taxon>
        <taxon>Ascomycota</taxon>
        <taxon>Pezizomycotina</taxon>
        <taxon>Sordariomycetes</taxon>
        <taxon>Hypocreomycetidae</taxon>
        <taxon>Hypocreales</taxon>
        <taxon>Nectriaceae</taxon>
        <taxon>Fusarium</taxon>
    </lineage>
</organism>
<comment type="caution">
    <text evidence="2">The sequence shown here is derived from an EMBL/GenBank/DDBJ whole genome shotgun (WGS) entry which is preliminary data.</text>
</comment>
<evidence type="ECO:0000256" key="1">
    <source>
        <dbReference type="SAM" id="MobiDB-lite"/>
    </source>
</evidence>
<dbReference type="Proteomes" id="UP000266234">
    <property type="component" value="Unassembled WGS sequence"/>
</dbReference>